<dbReference type="InterPro" id="IPR052207">
    <property type="entry name" value="Max-like/E-box_TFs"/>
</dbReference>
<reference evidence="7 8" key="1">
    <citation type="journal article" date="2015" name="Front. Microbiol.">
        <title>Genome sequence of the plant growth promoting endophytic yeast Rhodotorula graminis WP1.</title>
        <authorList>
            <person name="Firrincieli A."/>
            <person name="Otillar R."/>
            <person name="Salamov A."/>
            <person name="Schmutz J."/>
            <person name="Khan Z."/>
            <person name="Redman R.S."/>
            <person name="Fleck N.D."/>
            <person name="Lindquist E."/>
            <person name="Grigoriev I.V."/>
            <person name="Doty S.L."/>
        </authorList>
    </citation>
    <scope>NUCLEOTIDE SEQUENCE [LARGE SCALE GENOMIC DNA]</scope>
    <source>
        <strain evidence="7 8">WP1</strain>
    </source>
</reference>
<dbReference type="EMBL" id="KQ474087">
    <property type="protein sequence ID" value="KPV72350.1"/>
    <property type="molecule type" value="Genomic_DNA"/>
</dbReference>
<feature type="compositionally biased region" description="Basic residues" evidence="6">
    <location>
        <begin position="233"/>
        <end position="245"/>
    </location>
</feature>
<dbReference type="GO" id="GO:0000981">
    <property type="term" value="F:DNA-binding transcription factor activity, RNA polymerase II-specific"/>
    <property type="evidence" value="ECO:0007669"/>
    <property type="project" value="TreeGrafter"/>
</dbReference>
<evidence type="ECO:0000256" key="1">
    <source>
        <dbReference type="ARBA" id="ARBA00004123"/>
    </source>
</evidence>
<dbReference type="OrthoDB" id="2529669at2759"/>
<feature type="region of interest" description="Disordered" evidence="6">
    <location>
        <begin position="648"/>
        <end position="672"/>
    </location>
</feature>
<proteinExistence type="predicted"/>
<evidence type="ECO:0000256" key="3">
    <source>
        <dbReference type="ARBA" id="ARBA00023125"/>
    </source>
</evidence>
<accession>A0A0P9F9Q3</accession>
<feature type="compositionally biased region" description="Gly residues" evidence="6">
    <location>
        <begin position="520"/>
        <end position="532"/>
    </location>
</feature>
<feature type="compositionally biased region" description="Pro residues" evidence="6">
    <location>
        <begin position="86"/>
        <end position="97"/>
    </location>
</feature>
<organism evidence="7 8">
    <name type="scientific">Rhodotorula graminis (strain WP1)</name>
    <dbReference type="NCBI Taxonomy" id="578459"/>
    <lineage>
        <taxon>Eukaryota</taxon>
        <taxon>Fungi</taxon>
        <taxon>Dikarya</taxon>
        <taxon>Basidiomycota</taxon>
        <taxon>Pucciniomycotina</taxon>
        <taxon>Microbotryomycetes</taxon>
        <taxon>Sporidiobolales</taxon>
        <taxon>Sporidiobolaceae</taxon>
        <taxon>Rhodotorula</taxon>
    </lineage>
</organism>
<keyword evidence="3" id="KW-0238">DNA-binding</keyword>
<protein>
    <recommendedName>
        <fullName evidence="9">BHLH domain-containing protein</fullName>
    </recommendedName>
</protein>
<dbReference type="PANTHER" id="PTHR15741">
    <property type="entry name" value="BASIC HELIX-LOOP-HELIX ZIP TRANSCRIPTION FACTOR"/>
    <property type="match status" value="1"/>
</dbReference>
<feature type="compositionally biased region" description="Low complexity" evidence="6">
    <location>
        <begin position="266"/>
        <end position="294"/>
    </location>
</feature>
<dbReference type="PANTHER" id="PTHR15741:SF27">
    <property type="entry name" value="TRANSCRIPTION FACTOR AP-4"/>
    <property type="match status" value="1"/>
</dbReference>
<name>A0A0P9F9Q3_RHOGW</name>
<evidence type="ECO:0000256" key="4">
    <source>
        <dbReference type="ARBA" id="ARBA00023163"/>
    </source>
</evidence>
<feature type="compositionally biased region" description="Acidic residues" evidence="6">
    <location>
        <begin position="656"/>
        <end position="672"/>
    </location>
</feature>
<dbReference type="RefSeq" id="XP_018268399.1">
    <property type="nucleotide sequence ID" value="XM_018418036.1"/>
</dbReference>
<keyword evidence="2" id="KW-0805">Transcription regulation</keyword>
<dbReference type="STRING" id="578459.A0A0P9F9Q3"/>
<sequence>MELLTDSETRDFSRFLDSFASSSSGPPPSSSAAVASASSALGFAAPPPPPQAVGSSSRRTLAHGGAATWDLGGWSDPAGQHRAPRLPHPAPPPPPPLLSHRSSSGSSVPLAHRPHGYATASTGPLTSLPRPPHLSSGAPTSHLPVPPSLASHFQHPGLGDATHAEPDASKRARMAQHARDLEAWMGRAPSRPPPGAAGGGDEDDEDDDDEGGREERGLPPLKRARSEDPASARGRRGGAARARRARGGEDPLVAMLEEAERRAGWPGAAAVAGAGPARDPAHALLHAAASAAAAQEEEDEGRREPEWPAVLPPGKRRSAQQAAQVSAPGRKKRAAVSDTALAAAGDGAPAPAPGPSGPPHTVAPTSRAKGGAKKKQATSGAATAVDTPMDDNTSTAASPAPVLPVPPTSLIDNDDPDAPHHNPGPAVTPHNIPRLPARPRKLLGPSRASSTPSESPAPAQGGGKGALLTAEQKKANHIASEQKRRAAIRQGYDGLCEVVPALRAAVQEFEERVRKVTSGAAGGAGAAGGGAEATGADGALDGAKGGKGKKRLGRGLDGQSTTGALMGGIQVGGEKIDGRAGPKSEAVVLGKTVERVRFLLDQRSTLLSRLSDAYALGASHGLDVAPAAGSFGSEWDEKWDESMRAEVLGAGIKDEATDDFGDEDAPGEWDGE</sequence>
<feature type="region of interest" description="Disordered" evidence="6">
    <location>
        <begin position="518"/>
        <end position="564"/>
    </location>
</feature>
<keyword evidence="8" id="KW-1185">Reference proteome</keyword>
<dbReference type="Gene3D" id="4.10.280.10">
    <property type="entry name" value="Helix-loop-helix DNA-binding domain"/>
    <property type="match status" value="1"/>
</dbReference>
<evidence type="ECO:0008006" key="9">
    <source>
        <dbReference type="Google" id="ProtNLM"/>
    </source>
</evidence>
<dbReference type="AlphaFoldDB" id="A0A0P9F9Q3"/>
<dbReference type="GO" id="GO:0005634">
    <property type="term" value="C:nucleus"/>
    <property type="evidence" value="ECO:0007669"/>
    <property type="project" value="UniProtKB-SubCell"/>
</dbReference>
<evidence type="ECO:0000256" key="5">
    <source>
        <dbReference type="ARBA" id="ARBA00023242"/>
    </source>
</evidence>
<feature type="region of interest" description="Disordered" evidence="6">
    <location>
        <begin position="17"/>
        <end position="254"/>
    </location>
</feature>
<keyword evidence="4" id="KW-0804">Transcription</keyword>
<dbReference type="InterPro" id="IPR036638">
    <property type="entry name" value="HLH_DNA-bd_sf"/>
</dbReference>
<feature type="compositionally biased region" description="Low complexity" evidence="6">
    <location>
        <begin position="18"/>
        <end position="44"/>
    </location>
</feature>
<feature type="compositionally biased region" description="Acidic residues" evidence="6">
    <location>
        <begin position="200"/>
        <end position="212"/>
    </location>
</feature>
<evidence type="ECO:0000313" key="8">
    <source>
        <dbReference type="Proteomes" id="UP000053890"/>
    </source>
</evidence>
<evidence type="ECO:0000256" key="2">
    <source>
        <dbReference type="ARBA" id="ARBA00023015"/>
    </source>
</evidence>
<gene>
    <name evidence="7" type="ORF">RHOBADRAFT_55829</name>
</gene>
<feature type="region of interest" description="Disordered" evidence="6">
    <location>
        <begin position="266"/>
        <end position="482"/>
    </location>
</feature>
<dbReference type="OMA" id="GNWDERF"/>
<dbReference type="GeneID" id="28978484"/>
<feature type="compositionally biased region" description="Low complexity" evidence="6">
    <location>
        <begin position="533"/>
        <end position="542"/>
    </location>
</feature>
<dbReference type="Proteomes" id="UP000053890">
    <property type="component" value="Unassembled WGS sequence"/>
</dbReference>
<evidence type="ECO:0000256" key="6">
    <source>
        <dbReference type="SAM" id="MobiDB-lite"/>
    </source>
</evidence>
<dbReference type="GO" id="GO:0046983">
    <property type="term" value="F:protein dimerization activity"/>
    <property type="evidence" value="ECO:0007669"/>
    <property type="project" value="InterPro"/>
</dbReference>
<evidence type="ECO:0000313" key="7">
    <source>
        <dbReference type="EMBL" id="KPV72350.1"/>
    </source>
</evidence>
<dbReference type="GO" id="GO:0000978">
    <property type="term" value="F:RNA polymerase II cis-regulatory region sequence-specific DNA binding"/>
    <property type="evidence" value="ECO:0007669"/>
    <property type="project" value="TreeGrafter"/>
</dbReference>
<dbReference type="SUPFAM" id="SSF47459">
    <property type="entry name" value="HLH, helix-loop-helix DNA-binding domain"/>
    <property type="match status" value="1"/>
</dbReference>
<keyword evidence="5" id="KW-0539">Nucleus</keyword>
<feature type="compositionally biased region" description="Low complexity" evidence="6">
    <location>
        <begin position="445"/>
        <end position="459"/>
    </location>
</feature>
<comment type="subcellular location">
    <subcellularLocation>
        <location evidence="1">Nucleus</location>
    </subcellularLocation>
</comment>